<evidence type="ECO:0000256" key="6">
    <source>
        <dbReference type="SAM" id="Phobius"/>
    </source>
</evidence>
<evidence type="ECO:0000256" key="5">
    <source>
        <dbReference type="ARBA" id="ARBA00023136"/>
    </source>
</evidence>
<dbReference type="SUPFAM" id="SSF103481">
    <property type="entry name" value="Multidrug resistance efflux transporter EmrE"/>
    <property type="match status" value="2"/>
</dbReference>
<dbReference type="InterPro" id="IPR037185">
    <property type="entry name" value="EmrE-like"/>
</dbReference>
<feature type="transmembrane region" description="Helical" evidence="6">
    <location>
        <begin position="64"/>
        <end position="85"/>
    </location>
</feature>
<dbReference type="Pfam" id="PF00892">
    <property type="entry name" value="EamA"/>
    <property type="match status" value="2"/>
</dbReference>
<evidence type="ECO:0000259" key="7">
    <source>
        <dbReference type="Pfam" id="PF00892"/>
    </source>
</evidence>
<dbReference type="InterPro" id="IPR050638">
    <property type="entry name" value="AA-Vitamin_Transporters"/>
</dbReference>
<evidence type="ECO:0000256" key="2">
    <source>
        <dbReference type="ARBA" id="ARBA00007362"/>
    </source>
</evidence>
<feature type="transmembrane region" description="Helical" evidence="6">
    <location>
        <begin position="173"/>
        <end position="195"/>
    </location>
</feature>
<evidence type="ECO:0000256" key="3">
    <source>
        <dbReference type="ARBA" id="ARBA00022692"/>
    </source>
</evidence>
<dbReference type="GO" id="GO:0016020">
    <property type="term" value="C:membrane"/>
    <property type="evidence" value="ECO:0007669"/>
    <property type="project" value="UniProtKB-SubCell"/>
</dbReference>
<comment type="subcellular location">
    <subcellularLocation>
        <location evidence="1">Membrane</location>
        <topology evidence="1">Multi-pass membrane protein</topology>
    </subcellularLocation>
</comment>
<accession>A0A1Q8CRX2</accession>
<protein>
    <recommendedName>
        <fullName evidence="7">EamA domain-containing protein</fullName>
    </recommendedName>
</protein>
<feature type="domain" description="EamA" evidence="7">
    <location>
        <begin position="144"/>
        <end position="274"/>
    </location>
</feature>
<evidence type="ECO:0000256" key="4">
    <source>
        <dbReference type="ARBA" id="ARBA00022989"/>
    </source>
</evidence>
<dbReference type="OrthoDB" id="9809509at2"/>
<comment type="similarity">
    <text evidence="2">Belongs to the EamA transporter family.</text>
</comment>
<evidence type="ECO:0000313" key="9">
    <source>
        <dbReference type="Proteomes" id="UP000185596"/>
    </source>
</evidence>
<feature type="transmembrane region" description="Helical" evidence="6">
    <location>
        <begin position="140"/>
        <end position="161"/>
    </location>
</feature>
<gene>
    <name evidence="8" type="ORF">BU204_13625</name>
</gene>
<evidence type="ECO:0000256" key="1">
    <source>
        <dbReference type="ARBA" id="ARBA00004141"/>
    </source>
</evidence>
<feature type="transmembrane region" description="Helical" evidence="6">
    <location>
        <begin position="36"/>
        <end position="52"/>
    </location>
</feature>
<dbReference type="EMBL" id="MSIE01000021">
    <property type="protein sequence ID" value="OLF17115.1"/>
    <property type="molecule type" value="Genomic_DNA"/>
</dbReference>
<sequence length="294" mass="30238">MSISASLRGTALVVVWSSGFIGAELGARYATADTLLAWRCLLTALVLLPWLPRLDPREWARQAVLALLCQCLYLGGVFWAAAAGVPAGTSALIASLQPALVLIAAVLLDSQRLRAGHVAGLALGTTGVAVTALGDLSAGVAVTALLLPLVSMLSLTAGTVLQQRWPTPPLMGTLAAQALFTGVFFTVYAAGAGTLAPPPVAGFWVAVAWAAAAGIASYGIYYRVTSRDGAARASTLLYLTPAATALWAVPMFGDPVRLVTLLGLLISASAVVLLRRTSTTPAPARPQTIAQTHS</sequence>
<dbReference type="Proteomes" id="UP000185596">
    <property type="component" value="Unassembled WGS sequence"/>
</dbReference>
<feature type="transmembrane region" description="Helical" evidence="6">
    <location>
        <begin position="201"/>
        <end position="221"/>
    </location>
</feature>
<proteinExistence type="inferred from homology"/>
<feature type="transmembrane region" description="Helical" evidence="6">
    <location>
        <begin position="258"/>
        <end position="275"/>
    </location>
</feature>
<comment type="caution">
    <text evidence="8">The sequence shown here is derived from an EMBL/GenBank/DDBJ whole genome shotgun (WGS) entry which is preliminary data.</text>
</comment>
<reference evidence="8 9" key="1">
    <citation type="submission" date="2016-12" db="EMBL/GenBank/DDBJ databases">
        <title>The draft genome sequence of Actinophytocola sp. 11-183.</title>
        <authorList>
            <person name="Wang W."/>
            <person name="Yuan L."/>
        </authorList>
    </citation>
    <scope>NUCLEOTIDE SEQUENCE [LARGE SCALE GENOMIC DNA]</scope>
    <source>
        <strain evidence="8 9">11-183</strain>
    </source>
</reference>
<dbReference type="InterPro" id="IPR000620">
    <property type="entry name" value="EamA_dom"/>
</dbReference>
<dbReference type="PANTHER" id="PTHR32322">
    <property type="entry name" value="INNER MEMBRANE TRANSPORTER"/>
    <property type="match status" value="1"/>
</dbReference>
<feature type="transmembrane region" description="Helical" evidence="6">
    <location>
        <begin position="115"/>
        <end position="134"/>
    </location>
</feature>
<name>A0A1Q8CRX2_9PSEU</name>
<keyword evidence="3 6" id="KW-0812">Transmembrane</keyword>
<dbReference type="PANTHER" id="PTHR32322:SF2">
    <property type="entry name" value="EAMA DOMAIN-CONTAINING PROTEIN"/>
    <property type="match status" value="1"/>
</dbReference>
<dbReference type="STRING" id="1912961.BU204_13625"/>
<keyword evidence="9" id="KW-1185">Reference proteome</keyword>
<dbReference type="RefSeq" id="WP_075126006.1">
    <property type="nucleotide sequence ID" value="NZ_MSIE01000021.1"/>
</dbReference>
<keyword evidence="5 6" id="KW-0472">Membrane</keyword>
<evidence type="ECO:0000313" key="8">
    <source>
        <dbReference type="EMBL" id="OLF17115.1"/>
    </source>
</evidence>
<keyword evidence="4 6" id="KW-1133">Transmembrane helix</keyword>
<organism evidence="8 9">
    <name type="scientific">Actinophytocola xanthii</name>
    <dbReference type="NCBI Taxonomy" id="1912961"/>
    <lineage>
        <taxon>Bacteria</taxon>
        <taxon>Bacillati</taxon>
        <taxon>Actinomycetota</taxon>
        <taxon>Actinomycetes</taxon>
        <taxon>Pseudonocardiales</taxon>
        <taxon>Pseudonocardiaceae</taxon>
    </lineage>
</organism>
<feature type="transmembrane region" description="Helical" evidence="6">
    <location>
        <begin position="233"/>
        <end position="252"/>
    </location>
</feature>
<feature type="transmembrane region" description="Helical" evidence="6">
    <location>
        <begin position="91"/>
        <end position="108"/>
    </location>
</feature>
<feature type="domain" description="EamA" evidence="7">
    <location>
        <begin position="11"/>
        <end position="131"/>
    </location>
</feature>
<dbReference type="AlphaFoldDB" id="A0A1Q8CRX2"/>